<dbReference type="AlphaFoldDB" id="A0A8J5HXM3"/>
<accession>A0A8J5HXM3</accession>
<protein>
    <submittedName>
        <fullName evidence="1">Uncharacterized protein</fullName>
    </submittedName>
</protein>
<dbReference type="Proteomes" id="UP000734854">
    <property type="component" value="Unassembled WGS sequence"/>
</dbReference>
<organism evidence="1 2">
    <name type="scientific">Zingiber officinale</name>
    <name type="common">Ginger</name>
    <name type="synonym">Amomum zingiber</name>
    <dbReference type="NCBI Taxonomy" id="94328"/>
    <lineage>
        <taxon>Eukaryota</taxon>
        <taxon>Viridiplantae</taxon>
        <taxon>Streptophyta</taxon>
        <taxon>Embryophyta</taxon>
        <taxon>Tracheophyta</taxon>
        <taxon>Spermatophyta</taxon>
        <taxon>Magnoliopsida</taxon>
        <taxon>Liliopsida</taxon>
        <taxon>Zingiberales</taxon>
        <taxon>Zingiberaceae</taxon>
        <taxon>Zingiber</taxon>
    </lineage>
</organism>
<name>A0A8J5HXM3_ZINOF</name>
<proteinExistence type="predicted"/>
<dbReference type="EMBL" id="JACMSC010000002">
    <property type="protein sequence ID" value="KAG6533837.1"/>
    <property type="molecule type" value="Genomic_DNA"/>
</dbReference>
<sequence>MENDYFDAQDDFDGFEYDLEEEVDEERSFKLESVHVGGFKLGSNSKRSTAWNEERQRLTTMQWLVENAAATLSLSSLSIAYEFKKMIVDEHDVVATLRFIDAGKSYYGVNQKDLEGKTEEISKSVYNYDKVDKVIFAVNSSFLAVGFSLVNGIARILSDKPPADGEVIGINGCNEPQVGVTSRGGFLWNC</sequence>
<evidence type="ECO:0000313" key="2">
    <source>
        <dbReference type="Proteomes" id="UP000734854"/>
    </source>
</evidence>
<gene>
    <name evidence="1" type="ORF">ZIOFF_007715</name>
</gene>
<comment type="caution">
    <text evidence="1">The sequence shown here is derived from an EMBL/GenBank/DDBJ whole genome shotgun (WGS) entry which is preliminary data.</text>
</comment>
<reference evidence="1 2" key="1">
    <citation type="submission" date="2020-08" db="EMBL/GenBank/DDBJ databases">
        <title>Plant Genome Project.</title>
        <authorList>
            <person name="Zhang R.-G."/>
        </authorList>
    </citation>
    <scope>NUCLEOTIDE SEQUENCE [LARGE SCALE GENOMIC DNA]</scope>
    <source>
        <tissue evidence="1">Rhizome</tissue>
    </source>
</reference>
<keyword evidence="2" id="KW-1185">Reference proteome</keyword>
<evidence type="ECO:0000313" key="1">
    <source>
        <dbReference type="EMBL" id="KAG6533837.1"/>
    </source>
</evidence>